<name>A0A2V4A9E0_9BACT</name>
<feature type="transmembrane region" description="Helical" evidence="1">
    <location>
        <begin position="41"/>
        <end position="66"/>
    </location>
</feature>
<evidence type="ECO:0008006" key="4">
    <source>
        <dbReference type="Google" id="ProtNLM"/>
    </source>
</evidence>
<organism evidence="2 3">
    <name type="scientific">Marinifilum breve</name>
    <dbReference type="NCBI Taxonomy" id="2184082"/>
    <lineage>
        <taxon>Bacteria</taxon>
        <taxon>Pseudomonadati</taxon>
        <taxon>Bacteroidota</taxon>
        <taxon>Bacteroidia</taxon>
        <taxon>Marinilabiliales</taxon>
        <taxon>Marinifilaceae</taxon>
    </lineage>
</organism>
<gene>
    <name evidence="2" type="ORF">DF185_14495</name>
</gene>
<reference evidence="2 3" key="1">
    <citation type="submission" date="2018-05" db="EMBL/GenBank/DDBJ databases">
        <title>Marinifilum breve JC075T sp. nov., a marine bacterium isolated from Yongle Blue Hole in the South China Sea.</title>
        <authorList>
            <person name="Fu T."/>
        </authorList>
    </citation>
    <scope>NUCLEOTIDE SEQUENCE [LARGE SCALE GENOMIC DNA]</scope>
    <source>
        <strain evidence="2 3">JC075</strain>
    </source>
</reference>
<feature type="transmembrane region" description="Helical" evidence="1">
    <location>
        <begin position="12"/>
        <end position="35"/>
    </location>
</feature>
<feature type="transmembrane region" description="Helical" evidence="1">
    <location>
        <begin position="111"/>
        <end position="131"/>
    </location>
</feature>
<dbReference type="OrthoDB" id="265224at2"/>
<keyword evidence="3" id="KW-1185">Reference proteome</keyword>
<protein>
    <recommendedName>
        <fullName evidence="4">DoxX family protein</fullName>
    </recommendedName>
</protein>
<keyword evidence="1" id="KW-0812">Transmembrane</keyword>
<evidence type="ECO:0000256" key="1">
    <source>
        <dbReference type="SAM" id="Phobius"/>
    </source>
</evidence>
<evidence type="ECO:0000313" key="2">
    <source>
        <dbReference type="EMBL" id="PXX99222.1"/>
    </source>
</evidence>
<feature type="transmembrane region" description="Helical" evidence="1">
    <location>
        <begin position="73"/>
        <end position="91"/>
    </location>
</feature>
<dbReference type="Proteomes" id="UP000248079">
    <property type="component" value="Unassembled WGS sequence"/>
</dbReference>
<keyword evidence="1" id="KW-0472">Membrane</keyword>
<dbReference type="EMBL" id="QFLI01000006">
    <property type="protein sequence ID" value="PXX99222.1"/>
    <property type="molecule type" value="Genomic_DNA"/>
</dbReference>
<proteinExistence type="predicted"/>
<accession>A0A2V4A9E0</accession>
<sequence>MQRLSIPAIRISFAVIFIWFGILKPIGLSAAIPLVKSTVSWMPLFAAETWVDIIGWWEVLIGVFFLFKKSTRIAIGLLFLQMTGTFMPLFILPEVTFQGGNILLPTLEGQYVIKNIMIISAALTIGGSLIYSKK</sequence>
<keyword evidence="1" id="KW-1133">Transmembrane helix</keyword>
<dbReference type="AlphaFoldDB" id="A0A2V4A9E0"/>
<evidence type="ECO:0000313" key="3">
    <source>
        <dbReference type="Proteomes" id="UP000248079"/>
    </source>
</evidence>
<comment type="caution">
    <text evidence="2">The sequence shown here is derived from an EMBL/GenBank/DDBJ whole genome shotgun (WGS) entry which is preliminary data.</text>
</comment>